<evidence type="ECO:0000256" key="4">
    <source>
        <dbReference type="ARBA" id="ARBA00023014"/>
    </source>
</evidence>
<dbReference type="PANTHER" id="PTHR10359:SF19">
    <property type="entry name" value="DNA REPAIR GLYCOSYLASE MJ1434-RELATED"/>
    <property type="match status" value="1"/>
</dbReference>
<evidence type="ECO:0008006" key="7">
    <source>
        <dbReference type="Google" id="ProtNLM"/>
    </source>
</evidence>
<name>A0ABU5C8Q9_9BACI</name>
<reference evidence="5 6" key="1">
    <citation type="submission" date="2023-10" db="EMBL/GenBank/DDBJ databases">
        <title>Virgibacillus halophilus 5B73C genome.</title>
        <authorList>
            <person name="Miliotis G."/>
            <person name="Sengupta P."/>
            <person name="Hameed A."/>
            <person name="Chuvochina M."/>
            <person name="Mcdonagh F."/>
            <person name="Simpson A.C."/>
            <person name="Singh N.K."/>
            <person name="Rekha P.D."/>
            <person name="Raman K."/>
            <person name="Hugenholtz P."/>
            <person name="Venkateswaran K."/>
        </authorList>
    </citation>
    <scope>NUCLEOTIDE SEQUENCE [LARGE SCALE GENOMIC DNA]</scope>
    <source>
        <strain evidence="5 6">5B73C</strain>
    </source>
</reference>
<accession>A0ABU5C8Q9</accession>
<keyword evidence="3" id="KW-0408">Iron</keyword>
<dbReference type="EMBL" id="JAWDIP010000003">
    <property type="protein sequence ID" value="MDY0395727.1"/>
    <property type="molecule type" value="Genomic_DNA"/>
</dbReference>
<proteinExistence type="predicted"/>
<keyword evidence="2" id="KW-0479">Metal-binding</keyword>
<dbReference type="Proteomes" id="UP001281447">
    <property type="component" value="Unassembled WGS sequence"/>
</dbReference>
<keyword evidence="1" id="KW-0004">4Fe-4S</keyword>
<dbReference type="Gene3D" id="1.10.1670.10">
    <property type="entry name" value="Helix-hairpin-Helix base-excision DNA repair enzymes (C-terminal)"/>
    <property type="match status" value="1"/>
</dbReference>
<organism evidence="5 6">
    <name type="scientific">Tigheibacillus halophilus</name>
    <dbReference type="NCBI Taxonomy" id="361280"/>
    <lineage>
        <taxon>Bacteria</taxon>
        <taxon>Bacillati</taxon>
        <taxon>Bacillota</taxon>
        <taxon>Bacilli</taxon>
        <taxon>Bacillales</taxon>
        <taxon>Bacillaceae</taxon>
        <taxon>Tigheibacillus</taxon>
    </lineage>
</organism>
<sequence length="84" mass="9899">MLIYAFEKPVFVVDAYARRIFYRLGYDMPAAYDAFRLQVESQLPNDVQMYNEFHALLDEHAKSICRKKPLCSKCPLIDVCAQRY</sequence>
<keyword evidence="4" id="KW-0411">Iron-sulfur</keyword>
<dbReference type="PANTHER" id="PTHR10359">
    <property type="entry name" value="A/G-SPECIFIC ADENINE GLYCOSYLASE/ENDONUCLEASE III"/>
    <property type="match status" value="1"/>
</dbReference>
<protein>
    <recommendedName>
        <fullName evidence="7">Endonuclease III</fullName>
    </recommendedName>
</protein>
<comment type="caution">
    <text evidence="5">The sequence shown here is derived from an EMBL/GenBank/DDBJ whole genome shotgun (WGS) entry which is preliminary data.</text>
</comment>
<keyword evidence="6" id="KW-1185">Reference proteome</keyword>
<gene>
    <name evidence="5" type="ORF">RWE15_16500</name>
</gene>
<dbReference type="SUPFAM" id="SSF48150">
    <property type="entry name" value="DNA-glycosylase"/>
    <property type="match status" value="1"/>
</dbReference>
<evidence type="ECO:0000256" key="3">
    <source>
        <dbReference type="ARBA" id="ARBA00023004"/>
    </source>
</evidence>
<evidence type="ECO:0000313" key="6">
    <source>
        <dbReference type="Proteomes" id="UP001281447"/>
    </source>
</evidence>
<evidence type="ECO:0000313" key="5">
    <source>
        <dbReference type="EMBL" id="MDY0395727.1"/>
    </source>
</evidence>
<evidence type="ECO:0000256" key="1">
    <source>
        <dbReference type="ARBA" id="ARBA00022485"/>
    </source>
</evidence>
<evidence type="ECO:0000256" key="2">
    <source>
        <dbReference type="ARBA" id="ARBA00022723"/>
    </source>
</evidence>
<dbReference type="InterPro" id="IPR011257">
    <property type="entry name" value="DNA_glycosylase"/>
</dbReference>
<dbReference type="Gene3D" id="1.10.340.30">
    <property type="entry name" value="Hypothetical protein, domain 2"/>
    <property type="match status" value="1"/>
</dbReference>
<dbReference type="InterPro" id="IPR023170">
    <property type="entry name" value="HhH_base_excis_C"/>
</dbReference>